<sequence>MVSLSAIVNDLMPSQVEDEKKIPSSSGEDVATVFVEAISQSPEGSVSVPVVSRVLDMPYSTAQKSLRRILNFYPYNFKPVHLLQYWDSELQQRGCLQDIIFMQDVAPPHIDRRVTVIAKTAFHRFTGDQPSFSNSIASSFAGYHPLRLLVVGFPEGQYLP</sequence>
<comment type="caution">
    <text evidence="1">The sequence shown here is derived from an EMBL/GenBank/DDBJ whole genome shotgun (WGS) entry which is preliminary data.</text>
</comment>
<dbReference type="AlphaFoldDB" id="A0A4Y2JDM9"/>
<protein>
    <submittedName>
        <fullName evidence="1">Uncharacterized protein</fullName>
    </submittedName>
</protein>
<evidence type="ECO:0000313" key="2">
    <source>
        <dbReference type="Proteomes" id="UP000499080"/>
    </source>
</evidence>
<name>A0A4Y2JDM9_ARAVE</name>
<accession>A0A4Y2JDM9</accession>
<dbReference type="EMBL" id="BGPR01003375">
    <property type="protein sequence ID" value="GBM87352.1"/>
    <property type="molecule type" value="Genomic_DNA"/>
</dbReference>
<organism evidence="1 2">
    <name type="scientific">Araneus ventricosus</name>
    <name type="common">Orbweaver spider</name>
    <name type="synonym">Epeira ventricosa</name>
    <dbReference type="NCBI Taxonomy" id="182803"/>
    <lineage>
        <taxon>Eukaryota</taxon>
        <taxon>Metazoa</taxon>
        <taxon>Ecdysozoa</taxon>
        <taxon>Arthropoda</taxon>
        <taxon>Chelicerata</taxon>
        <taxon>Arachnida</taxon>
        <taxon>Araneae</taxon>
        <taxon>Araneomorphae</taxon>
        <taxon>Entelegynae</taxon>
        <taxon>Araneoidea</taxon>
        <taxon>Araneidae</taxon>
        <taxon>Araneus</taxon>
    </lineage>
</organism>
<proteinExistence type="predicted"/>
<reference evidence="1 2" key="1">
    <citation type="journal article" date="2019" name="Sci. Rep.">
        <title>Orb-weaving spider Araneus ventricosus genome elucidates the spidroin gene catalogue.</title>
        <authorList>
            <person name="Kono N."/>
            <person name="Nakamura H."/>
            <person name="Ohtoshi R."/>
            <person name="Moran D.A.P."/>
            <person name="Shinohara A."/>
            <person name="Yoshida Y."/>
            <person name="Fujiwara M."/>
            <person name="Mori M."/>
            <person name="Tomita M."/>
            <person name="Arakawa K."/>
        </authorList>
    </citation>
    <scope>NUCLEOTIDE SEQUENCE [LARGE SCALE GENOMIC DNA]</scope>
</reference>
<keyword evidence="2" id="KW-1185">Reference proteome</keyword>
<dbReference type="Proteomes" id="UP000499080">
    <property type="component" value="Unassembled WGS sequence"/>
</dbReference>
<dbReference type="OrthoDB" id="9979538at2759"/>
<gene>
    <name evidence="1" type="ORF">AVEN_181533_1</name>
</gene>
<evidence type="ECO:0000313" key="1">
    <source>
        <dbReference type="EMBL" id="GBM87352.1"/>
    </source>
</evidence>